<protein>
    <submittedName>
        <fullName evidence="2">Uncharacterized protein</fullName>
    </submittedName>
</protein>
<dbReference type="Proteomes" id="UP000282106">
    <property type="component" value="Unassembled WGS sequence"/>
</dbReference>
<evidence type="ECO:0000313" key="3">
    <source>
        <dbReference type="Proteomes" id="UP000282106"/>
    </source>
</evidence>
<evidence type="ECO:0000313" key="2">
    <source>
        <dbReference type="EMBL" id="ROH87796.1"/>
    </source>
</evidence>
<sequence>MKFAPLLAASLLLPVLAHSAPDIGDDKASAFKGTQKLAITEFAVEFYTQIHAEGRQGGANAQVTSVLNGVGAEDFQAITDQAYADTVASLKAAGFEVLDPAVVSADPLYQKLAEKYGQTSPWTFTDSSVVKGKPMISQVVAPAGMPAYFSSSIVTNRGDFGQRTDAQNQGRGAKEGELAKSLGATLLHVHYLVGFGLPSASKNNALFGGSTARAAIEPGNVLFPLDSEWQFVTSAGARTFTSSSRPRHSGALYLDKPLSSATNIFALQDATTSGDKKSDGAMNAMGELFGGFGQKTKRSDATPSSAEAYRQDLDALLRQATAAFTGALAAAR</sequence>
<comment type="caution">
    <text evidence="2">The sequence shown here is derived from an EMBL/GenBank/DDBJ whole genome shotgun (WGS) entry which is preliminary data.</text>
</comment>
<gene>
    <name evidence="2" type="ORF">ED208_13865</name>
</gene>
<dbReference type="AlphaFoldDB" id="A0A3N0V4S3"/>
<keyword evidence="1" id="KW-0732">Signal</keyword>
<name>A0A3N0V4S3_9GAMM</name>
<feature type="chain" id="PRO_5018217369" evidence="1">
    <location>
        <begin position="20"/>
        <end position="332"/>
    </location>
</feature>
<feature type="signal peptide" evidence="1">
    <location>
        <begin position="1"/>
        <end position="19"/>
    </location>
</feature>
<proteinExistence type="predicted"/>
<organism evidence="2 3">
    <name type="scientific">Stagnimonas aquatica</name>
    <dbReference type="NCBI Taxonomy" id="2689987"/>
    <lineage>
        <taxon>Bacteria</taxon>
        <taxon>Pseudomonadati</taxon>
        <taxon>Pseudomonadota</taxon>
        <taxon>Gammaproteobacteria</taxon>
        <taxon>Nevskiales</taxon>
        <taxon>Nevskiaceae</taxon>
        <taxon>Stagnimonas</taxon>
    </lineage>
</organism>
<dbReference type="EMBL" id="RJVO01000007">
    <property type="protein sequence ID" value="ROH87796.1"/>
    <property type="molecule type" value="Genomic_DNA"/>
</dbReference>
<dbReference type="InParanoid" id="A0A3N0V4S3"/>
<dbReference type="RefSeq" id="WP_123212520.1">
    <property type="nucleotide sequence ID" value="NZ_RJVO01000007.1"/>
</dbReference>
<reference evidence="2 3" key="1">
    <citation type="submission" date="2018-10" db="EMBL/GenBank/DDBJ databases">
        <authorList>
            <person name="Chen W.-M."/>
        </authorList>
    </citation>
    <scope>NUCLEOTIDE SEQUENCE [LARGE SCALE GENOMIC DNA]</scope>
    <source>
        <strain evidence="2 3">THS-13</strain>
    </source>
</reference>
<accession>A0A3N0V4S3</accession>
<evidence type="ECO:0000256" key="1">
    <source>
        <dbReference type="SAM" id="SignalP"/>
    </source>
</evidence>
<keyword evidence="3" id="KW-1185">Reference proteome</keyword>